<proteinExistence type="predicted"/>
<evidence type="ECO:0000256" key="1">
    <source>
        <dbReference type="SAM" id="MobiDB-lite"/>
    </source>
</evidence>
<feature type="compositionally biased region" description="Pro residues" evidence="1">
    <location>
        <begin position="153"/>
        <end position="163"/>
    </location>
</feature>
<evidence type="ECO:0000313" key="3">
    <source>
        <dbReference type="Proteomes" id="UP000321617"/>
    </source>
</evidence>
<feature type="compositionally biased region" description="Low complexity" evidence="1">
    <location>
        <begin position="136"/>
        <end position="152"/>
    </location>
</feature>
<gene>
    <name evidence="2" type="ORF">LX16_2701</name>
</gene>
<feature type="region of interest" description="Disordered" evidence="1">
    <location>
        <begin position="136"/>
        <end position="171"/>
    </location>
</feature>
<name>A0A562V254_9ACTN</name>
<comment type="caution">
    <text evidence="2">The sequence shown here is derived from an EMBL/GenBank/DDBJ whole genome shotgun (WGS) entry which is preliminary data.</text>
</comment>
<dbReference type="EMBL" id="VLLL01000006">
    <property type="protein sequence ID" value="TWJ11958.1"/>
    <property type="molecule type" value="Genomic_DNA"/>
</dbReference>
<accession>A0A562V254</accession>
<evidence type="ECO:0000313" key="2">
    <source>
        <dbReference type="EMBL" id="TWJ11958.1"/>
    </source>
</evidence>
<dbReference type="Proteomes" id="UP000321617">
    <property type="component" value="Unassembled WGS sequence"/>
</dbReference>
<protein>
    <submittedName>
        <fullName evidence="2">Uncharacterized protein</fullName>
    </submittedName>
</protein>
<dbReference type="AlphaFoldDB" id="A0A562V254"/>
<sequence length="171" mass="19169">MSWCSITSNQQTTRIARAERIRALHGPGKRTARRAFRRHCTECGQHWHRTRGCAPYLWATDYLSSLSRVVYPRAPKRPAGRHRPTYTRTLRHATKALHELTRPTTPANAGATTPTPARPVRTSAAFPATATIQRLARTATGTVAPPARTTTPPYRPTHRPYPLPTGHRPAW</sequence>
<organism evidence="2 3">
    <name type="scientific">Stackebrandtia albiflava</name>
    <dbReference type="NCBI Taxonomy" id="406432"/>
    <lineage>
        <taxon>Bacteria</taxon>
        <taxon>Bacillati</taxon>
        <taxon>Actinomycetota</taxon>
        <taxon>Actinomycetes</taxon>
        <taxon>Glycomycetales</taxon>
        <taxon>Glycomycetaceae</taxon>
        <taxon>Stackebrandtia</taxon>
    </lineage>
</organism>
<reference evidence="2 3" key="1">
    <citation type="journal article" date="2013" name="Stand. Genomic Sci.">
        <title>Genomic Encyclopedia of Type Strains, Phase I: The one thousand microbial genomes (KMG-I) project.</title>
        <authorList>
            <person name="Kyrpides N.C."/>
            <person name="Woyke T."/>
            <person name="Eisen J.A."/>
            <person name="Garrity G."/>
            <person name="Lilburn T.G."/>
            <person name="Beck B.J."/>
            <person name="Whitman W.B."/>
            <person name="Hugenholtz P."/>
            <person name="Klenk H.P."/>
        </authorList>
    </citation>
    <scope>NUCLEOTIDE SEQUENCE [LARGE SCALE GENOMIC DNA]</scope>
    <source>
        <strain evidence="2 3">DSM 45044</strain>
    </source>
</reference>
<keyword evidence="3" id="KW-1185">Reference proteome</keyword>